<gene>
    <name evidence="1" type="ORF">SAMN05444955_11128</name>
</gene>
<name>A0A1H8GEU8_9BACL</name>
<dbReference type="EMBL" id="FOCQ01000011">
    <property type="protein sequence ID" value="SEN42493.1"/>
    <property type="molecule type" value="Genomic_DNA"/>
</dbReference>
<dbReference type="AlphaFoldDB" id="A0A1H8GEU8"/>
<dbReference type="STRING" id="1173111.SAMN05444955_11128"/>
<evidence type="ECO:0000313" key="1">
    <source>
        <dbReference type="EMBL" id="SEN42493.1"/>
    </source>
</evidence>
<organism evidence="1 2">
    <name type="scientific">Lihuaxuella thermophila</name>
    <dbReference type="NCBI Taxonomy" id="1173111"/>
    <lineage>
        <taxon>Bacteria</taxon>
        <taxon>Bacillati</taxon>
        <taxon>Bacillota</taxon>
        <taxon>Bacilli</taxon>
        <taxon>Bacillales</taxon>
        <taxon>Thermoactinomycetaceae</taxon>
        <taxon>Lihuaxuella</taxon>
    </lineage>
</organism>
<evidence type="ECO:0000313" key="2">
    <source>
        <dbReference type="Proteomes" id="UP000199695"/>
    </source>
</evidence>
<dbReference type="Proteomes" id="UP000199695">
    <property type="component" value="Unassembled WGS sequence"/>
</dbReference>
<proteinExistence type="predicted"/>
<reference evidence="1 2" key="1">
    <citation type="submission" date="2016-10" db="EMBL/GenBank/DDBJ databases">
        <authorList>
            <person name="de Groot N.N."/>
        </authorList>
    </citation>
    <scope>NUCLEOTIDE SEQUENCE [LARGE SCALE GENOMIC DNA]</scope>
    <source>
        <strain evidence="1 2">DSM 46701</strain>
    </source>
</reference>
<protein>
    <submittedName>
        <fullName evidence="1">Uncharacterized protein</fullName>
    </submittedName>
</protein>
<sequence length="46" mass="4861">MGPVAAARGFEKKQVTAKAEVIFKDVGTVVSGDWTHGEEFEPGAGR</sequence>
<accession>A0A1H8GEU8</accession>
<keyword evidence="2" id="KW-1185">Reference proteome</keyword>